<name>A0A3G9JEQ9_9BACL</name>
<evidence type="ECO:0000313" key="11">
    <source>
        <dbReference type="Proteomes" id="UP000275368"/>
    </source>
</evidence>
<feature type="transmembrane region" description="Helical" evidence="9">
    <location>
        <begin position="354"/>
        <end position="372"/>
    </location>
</feature>
<dbReference type="InterPro" id="IPR024989">
    <property type="entry name" value="MFS_assoc_dom"/>
</dbReference>
<accession>A0A3G9JEQ9</accession>
<evidence type="ECO:0000256" key="5">
    <source>
        <dbReference type="ARBA" id="ARBA00022692"/>
    </source>
</evidence>
<proteinExistence type="predicted"/>
<feature type="compositionally biased region" description="Low complexity" evidence="8">
    <location>
        <begin position="1"/>
        <end position="15"/>
    </location>
</feature>
<dbReference type="GO" id="GO:0015528">
    <property type="term" value="F:lactose:proton symporter activity"/>
    <property type="evidence" value="ECO:0007669"/>
    <property type="project" value="TreeGrafter"/>
</dbReference>
<dbReference type="PANTHER" id="PTHR23522:SF10">
    <property type="entry name" value="3-PHENYLPROPIONIC ACID TRANSPORTER-RELATED"/>
    <property type="match status" value="1"/>
</dbReference>
<dbReference type="Gene3D" id="1.20.1250.20">
    <property type="entry name" value="MFS general substrate transporter like domains"/>
    <property type="match status" value="2"/>
</dbReference>
<evidence type="ECO:0000256" key="4">
    <source>
        <dbReference type="ARBA" id="ARBA00022519"/>
    </source>
</evidence>
<feature type="transmembrane region" description="Helical" evidence="9">
    <location>
        <begin position="181"/>
        <end position="203"/>
    </location>
</feature>
<feature type="transmembrane region" description="Helical" evidence="9">
    <location>
        <begin position="155"/>
        <end position="175"/>
    </location>
</feature>
<dbReference type="KEGG" id="pbk:Back11_27940"/>
<evidence type="ECO:0000256" key="7">
    <source>
        <dbReference type="ARBA" id="ARBA00023136"/>
    </source>
</evidence>
<keyword evidence="2" id="KW-0813">Transport</keyword>
<keyword evidence="7 9" id="KW-0472">Membrane</keyword>
<dbReference type="OrthoDB" id="1650886at2"/>
<keyword evidence="3" id="KW-1003">Cell membrane</keyword>
<keyword evidence="4" id="KW-0997">Cell inner membrane</keyword>
<evidence type="ECO:0000256" key="3">
    <source>
        <dbReference type="ARBA" id="ARBA00022475"/>
    </source>
</evidence>
<evidence type="ECO:0000256" key="1">
    <source>
        <dbReference type="ARBA" id="ARBA00004429"/>
    </source>
</evidence>
<comment type="subcellular location">
    <subcellularLocation>
        <location evidence="1">Cell inner membrane</location>
        <topology evidence="1">Multi-pass membrane protein</topology>
    </subcellularLocation>
</comment>
<protein>
    <submittedName>
        <fullName evidence="10">Uncharacterized protein</fullName>
    </submittedName>
</protein>
<dbReference type="SUPFAM" id="SSF103473">
    <property type="entry name" value="MFS general substrate transporter"/>
    <property type="match status" value="2"/>
</dbReference>
<dbReference type="RefSeq" id="WP_125657973.1">
    <property type="nucleotide sequence ID" value="NZ_AP019308.1"/>
</dbReference>
<dbReference type="PIRSF" id="PIRSF004925">
    <property type="entry name" value="HcaT"/>
    <property type="match status" value="1"/>
</dbReference>
<dbReference type="PANTHER" id="PTHR23522">
    <property type="entry name" value="BLL5896 PROTEIN"/>
    <property type="match status" value="1"/>
</dbReference>
<evidence type="ECO:0000256" key="9">
    <source>
        <dbReference type="SAM" id="Phobius"/>
    </source>
</evidence>
<evidence type="ECO:0000256" key="2">
    <source>
        <dbReference type="ARBA" id="ARBA00022448"/>
    </source>
</evidence>
<dbReference type="GO" id="GO:0005886">
    <property type="term" value="C:plasma membrane"/>
    <property type="evidence" value="ECO:0007669"/>
    <property type="project" value="UniProtKB-SubCell"/>
</dbReference>
<keyword evidence="5 9" id="KW-0812">Transmembrane</keyword>
<feature type="transmembrane region" description="Helical" evidence="9">
    <location>
        <begin position="71"/>
        <end position="90"/>
    </location>
</feature>
<dbReference type="InterPro" id="IPR026032">
    <property type="entry name" value="HcaT-like"/>
</dbReference>
<gene>
    <name evidence="10" type="ORF">Back11_27940</name>
</gene>
<feature type="transmembrane region" description="Helical" evidence="9">
    <location>
        <begin position="42"/>
        <end position="59"/>
    </location>
</feature>
<evidence type="ECO:0000256" key="6">
    <source>
        <dbReference type="ARBA" id="ARBA00022989"/>
    </source>
</evidence>
<dbReference type="Pfam" id="PF12832">
    <property type="entry name" value="MFS_1_like"/>
    <property type="match status" value="1"/>
</dbReference>
<dbReference type="Proteomes" id="UP000275368">
    <property type="component" value="Chromosome"/>
</dbReference>
<evidence type="ECO:0000313" key="10">
    <source>
        <dbReference type="EMBL" id="BBH21449.1"/>
    </source>
</evidence>
<reference evidence="10 11" key="1">
    <citation type="submission" date="2018-11" db="EMBL/GenBank/DDBJ databases">
        <title>Complete genome sequence of Paenibacillus baekrokdamisoli strain KCTC 33723.</title>
        <authorList>
            <person name="Kang S.W."/>
            <person name="Lee K.C."/>
            <person name="Kim K.K."/>
            <person name="Kim J.S."/>
            <person name="Kim D.S."/>
            <person name="Ko S.H."/>
            <person name="Yang S.H."/>
            <person name="Lee J.S."/>
        </authorList>
    </citation>
    <scope>NUCLEOTIDE SEQUENCE [LARGE SCALE GENOMIC DNA]</scope>
    <source>
        <strain evidence="10 11">KCTC 33723</strain>
    </source>
</reference>
<dbReference type="GO" id="GO:0030395">
    <property type="term" value="F:lactose binding"/>
    <property type="evidence" value="ECO:0007669"/>
    <property type="project" value="TreeGrafter"/>
</dbReference>
<feature type="transmembrane region" description="Helical" evidence="9">
    <location>
        <begin position="110"/>
        <end position="134"/>
    </location>
</feature>
<sequence>MGLSNSSSTTATTAAGQSIPSSTTIKPAAARKETTALRTFSFASYMTMAMIVSYFPLFFMDRGYSALQIGIIYSTGPFISIFANLLFGALSDKYRTIKKIMTVLLFGQLVMISLLLTTDTFLVVCFIMLAFYFFQTPVNPLSDSLILLSSQYTGTPYALIRIFGSLGFAFAAFAMGQLLKLTGSSATLLLTLGTIAITCLLTLRLKDYQGSMRKIEFSGFYKLIRKPSIVSFFIIVLIVSISHRMYEGFLAVTMRQMGASDSLVGIAWLTSACSEIPVLFLLGKYGHKFKELPLLAVASFMYAVRFWLVSEVTSPIWIIPIQAMHSITFGIYFATALRYLSLIIPDEYRASGQAVYAVVFSGFAGVISGMIGGNVYEHFGKTTFFHLAMVLALIASASFLVKHYVTNRS</sequence>
<dbReference type="EMBL" id="AP019308">
    <property type="protein sequence ID" value="BBH21449.1"/>
    <property type="molecule type" value="Genomic_DNA"/>
</dbReference>
<feature type="transmembrane region" description="Helical" evidence="9">
    <location>
        <begin position="294"/>
        <end position="310"/>
    </location>
</feature>
<keyword evidence="11" id="KW-1185">Reference proteome</keyword>
<feature type="transmembrane region" description="Helical" evidence="9">
    <location>
        <begin position="384"/>
        <end position="405"/>
    </location>
</feature>
<feature type="region of interest" description="Disordered" evidence="8">
    <location>
        <begin position="1"/>
        <end position="20"/>
    </location>
</feature>
<feature type="transmembrane region" description="Helical" evidence="9">
    <location>
        <begin position="316"/>
        <end position="342"/>
    </location>
</feature>
<feature type="transmembrane region" description="Helical" evidence="9">
    <location>
        <begin position="223"/>
        <end position="243"/>
    </location>
</feature>
<keyword evidence="6 9" id="KW-1133">Transmembrane helix</keyword>
<dbReference type="AlphaFoldDB" id="A0A3G9JEQ9"/>
<dbReference type="InterPro" id="IPR036259">
    <property type="entry name" value="MFS_trans_sf"/>
</dbReference>
<feature type="transmembrane region" description="Helical" evidence="9">
    <location>
        <begin position="263"/>
        <end position="282"/>
    </location>
</feature>
<organism evidence="10 11">
    <name type="scientific">Paenibacillus baekrokdamisoli</name>
    <dbReference type="NCBI Taxonomy" id="1712516"/>
    <lineage>
        <taxon>Bacteria</taxon>
        <taxon>Bacillati</taxon>
        <taxon>Bacillota</taxon>
        <taxon>Bacilli</taxon>
        <taxon>Bacillales</taxon>
        <taxon>Paenibacillaceae</taxon>
        <taxon>Paenibacillus</taxon>
    </lineage>
</organism>
<evidence type="ECO:0000256" key="8">
    <source>
        <dbReference type="SAM" id="MobiDB-lite"/>
    </source>
</evidence>